<dbReference type="PROSITE" id="PS50043">
    <property type="entry name" value="HTH_LUXR_2"/>
    <property type="match status" value="1"/>
</dbReference>
<comment type="similarity">
    <text evidence="5">Belongs to the Rap family.</text>
</comment>
<name>A0A4S1E384_9FLAO</name>
<dbReference type="Proteomes" id="UP000307602">
    <property type="component" value="Unassembled WGS sequence"/>
</dbReference>
<feature type="transmembrane region" description="Helical" evidence="6">
    <location>
        <begin position="426"/>
        <end position="446"/>
    </location>
</feature>
<dbReference type="AlphaFoldDB" id="A0A4S1E384"/>
<dbReference type="InterPro" id="IPR051476">
    <property type="entry name" value="Bac_ResReg_Asp_Phosphatase"/>
</dbReference>
<dbReference type="SUPFAM" id="SSF46894">
    <property type="entry name" value="C-terminal effector domain of the bipartite response regulators"/>
    <property type="match status" value="1"/>
</dbReference>
<proteinExistence type="inferred from homology"/>
<evidence type="ECO:0000256" key="3">
    <source>
        <dbReference type="ARBA" id="ARBA00022737"/>
    </source>
</evidence>
<comment type="subcellular location">
    <subcellularLocation>
        <location evidence="1">Cytoplasm</location>
    </subcellularLocation>
</comment>
<dbReference type="GO" id="GO:0006355">
    <property type="term" value="P:regulation of DNA-templated transcription"/>
    <property type="evidence" value="ECO:0007669"/>
    <property type="project" value="InterPro"/>
</dbReference>
<evidence type="ECO:0000256" key="2">
    <source>
        <dbReference type="ARBA" id="ARBA00022490"/>
    </source>
</evidence>
<keyword evidence="6" id="KW-0812">Transmembrane</keyword>
<dbReference type="InterPro" id="IPR000792">
    <property type="entry name" value="Tscrpt_reg_LuxR_C"/>
</dbReference>
<gene>
    <name evidence="8" type="ORF">EM932_01605</name>
</gene>
<evidence type="ECO:0000259" key="7">
    <source>
        <dbReference type="PROSITE" id="PS50043"/>
    </source>
</evidence>
<keyword evidence="6" id="KW-1133">Transmembrane helix</keyword>
<dbReference type="RefSeq" id="WP_135874779.1">
    <property type="nucleotide sequence ID" value="NZ_SRSO01000001.1"/>
</dbReference>
<evidence type="ECO:0000256" key="5">
    <source>
        <dbReference type="ARBA" id="ARBA00038253"/>
    </source>
</evidence>
<keyword evidence="9" id="KW-1185">Reference proteome</keyword>
<organism evidence="8 9">
    <name type="scientific">Flavivirga rizhaonensis</name>
    <dbReference type="NCBI Taxonomy" id="2559571"/>
    <lineage>
        <taxon>Bacteria</taxon>
        <taxon>Pseudomonadati</taxon>
        <taxon>Bacteroidota</taxon>
        <taxon>Flavobacteriia</taxon>
        <taxon>Flavobacteriales</taxon>
        <taxon>Flavobacteriaceae</taxon>
        <taxon>Flavivirga</taxon>
    </lineage>
</organism>
<dbReference type="SMART" id="SM00421">
    <property type="entry name" value="HTH_LUXR"/>
    <property type="match status" value="1"/>
</dbReference>
<evidence type="ECO:0000313" key="9">
    <source>
        <dbReference type="Proteomes" id="UP000307602"/>
    </source>
</evidence>
<dbReference type="SMART" id="SM00028">
    <property type="entry name" value="TPR"/>
    <property type="match status" value="4"/>
</dbReference>
<evidence type="ECO:0000313" key="8">
    <source>
        <dbReference type="EMBL" id="TGV04843.1"/>
    </source>
</evidence>
<dbReference type="Gene3D" id="1.25.40.10">
    <property type="entry name" value="Tetratricopeptide repeat domain"/>
    <property type="match status" value="2"/>
</dbReference>
<dbReference type="InterPro" id="IPR036388">
    <property type="entry name" value="WH-like_DNA-bd_sf"/>
</dbReference>
<dbReference type="InterPro" id="IPR016032">
    <property type="entry name" value="Sig_transdc_resp-reg_C-effctor"/>
</dbReference>
<dbReference type="Gene3D" id="1.10.10.10">
    <property type="entry name" value="Winged helix-like DNA-binding domain superfamily/Winged helix DNA-binding domain"/>
    <property type="match status" value="1"/>
</dbReference>
<sequence>MKISYTFLLYILIIQFAFSKSNRNYNTLDSCIPPAVNGLMTNVISSAVLFNLNQNKNIDELVSTNSSVIILIEKAKEFIEKTSYRESNELLFKAVEILETEDAILDLGYCYNLIGKNYESLSDEKKALEYYSLGNFVYQKTKTVTRSKILNLTNLATLYTIRSRFSESLQFLNTAQDLANSLKDKKPLAQVYSCIAEIYMRQNDYKKAITYLKDVEGILENISDHKGIVSNQLNMIALNSEFGKYELAQSLLNKLPDTLNEPEHLFYINYYTSGIHLNNSDYKNALLYVNKAITSVKNSSIDSIPFILSAEHQKAIIFNKLGETKKAINILEKTINNIDKYERLGHKSTVLLMLSDLYVDLKDYKKSNEILNDYIIIKDSILAIENSNNAEFFKTMFNLEKVKVDLEKKETEYQYLSEKNKTKNTYNTILIICIILLLFLAVIVFIKQRRLYTNEKRTQKIEQDKLKQNLEFNKRQITTFSIHIKEKNLLLENIKNKISEVYKVDPKLKALLSNIHTYINNDIKYNKTKIEMYSKVQENNSEFLINLKNDYPNLSPKEVDIVQMLLLNLSSKQIAAQLNLSVYSVDTYRSKIRSKMKVPKNVKLSDYINKI</sequence>
<dbReference type="OrthoDB" id="1090267at2"/>
<dbReference type="GO" id="GO:0005737">
    <property type="term" value="C:cytoplasm"/>
    <property type="evidence" value="ECO:0007669"/>
    <property type="project" value="UniProtKB-SubCell"/>
</dbReference>
<dbReference type="InterPro" id="IPR011990">
    <property type="entry name" value="TPR-like_helical_dom_sf"/>
</dbReference>
<evidence type="ECO:0000256" key="6">
    <source>
        <dbReference type="SAM" id="Phobius"/>
    </source>
</evidence>
<comment type="caution">
    <text evidence="8">The sequence shown here is derived from an EMBL/GenBank/DDBJ whole genome shotgun (WGS) entry which is preliminary data.</text>
</comment>
<keyword evidence="4" id="KW-0802">TPR repeat</keyword>
<keyword evidence="2" id="KW-0963">Cytoplasm</keyword>
<dbReference type="Pfam" id="PF13181">
    <property type="entry name" value="TPR_8"/>
    <property type="match status" value="1"/>
</dbReference>
<accession>A0A4S1E384</accession>
<evidence type="ECO:0000256" key="1">
    <source>
        <dbReference type="ARBA" id="ARBA00004496"/>
    </source>
</evidence>
<protein>
    <submittedName>
        <fullName evidence="8">Tetratricopeptide repeat protein</fullName>
    </submittedName>
</protein>
<dbReference type="PANTHER" id="PTHR46630">
    <property type="entry name" value="TETRATRICOPEPTIDE REPEAT PROTEIN 29"/>
    <property type="match status" value="1"/>
</dbReference>
<feature type="domain" description="HTH luxR-type" evidence="7">
    <location>
        <begin position="547"/>
        <end position="611"/>
    </location>
</feature>
<keyword evidence="3" id="KW-0677">Repeat</keyword>
<dbReference type="PANTHER" id="PTHR46630:SF1">
    <property type="entry name" value="TETRATRICOPEPTIDE REPEAT PROTEIN 29"/>
    <property type="match status" value="1"/>
</dbReference>
<keyword evidence="6" id="KW-0472">Membrane</keyword>
<dbReference type="InterPro" id="IPR019734">
    <property type="entry name" value="TPR_rpt"/>
</dbReference>
<dbReference type="EMBL" id="SRSO01000001">
    <property type="protein sequence ID" value="TGV04843.1"/>
    <property type="molecule type" value="Genomic_DNA"/>
</dbReference>
<evidence type="ECO:0000256" key="4">
    <source>
        <dbReference type="ARBA" id="ARBA00022803"/>
    </source>
</evidence>
<dbReference type="SUPFAM" id="SSF48452">
    <property type="entry name" value="TPR-like"/>
    <property type="match status" value="2"/>
</dbReference>
<dbReference type="Pfam" id="PF00196">
    <property type="entry name" value="GerE"/>
    <property type="match status" value="1"/>
</dbReference>
<dbReference type="GO" id="GO:0003677">
    <property type="term" value="F:DNA binding"/>
    <property type="evidence" value="ECO:0007669"/>
    <property type="project" value="InterPro"/>
</dbReference>
<reference evidence="8 9" key="1">
    <citation type="submission" date="2019-04" db="EMBL/GenBank/DDBJ databases">
        <authorList>
            <person name="Liu A."/>
        </authorList>
    </citation>
    <scope>NUCLEOTIDE SEQUENCE [LARGE SCALE GENOMIC DNA]</scope>
    <source>
        <strain evidence="8 9">RZ03</strain>
    </source>
</reference>